<dbReference type="RefSeq" id="WP_322439972.1">
    <property type="nucleotide sequence ID" value="NZ_JAXOTQ010000009.1"/>
</dbReference>
<sequence>MNVPRQPGSQRFRMDPLPTAGPARVAAINQLARRLADDLFATATHLQFEGMTEDDVVTLLECQRRWLCNLVDEAHGQAVAYVRWAS</sequence>
<evidence type="ECO:0008006" key="3">
    <source>
        <dbReference type="Google" id="ProtNLM"/>
    </source>
</evidence>
<evidence type="ECO:0000313" key="2">
    <source>
        <dbReference type="Proteomes" id="UP001290101"/>
    </source>
</evidence>
<organism evidence="1 2">
    <name type="scientific">Micromonospora sicca</name>
    <dbReference type="NCBI Taxonomy" id="2202420"/>
    <lineage>
        <taxon>Bacteria</taxon>
        <taxon>Bacillati</taxon>
        <taxon>Actinomycetota</taxon>
        <taxon>Actinomycetes</taxon>
        <taxon>Micromonosporales</taxon>
        <taxon>Micromonosporaceae</taxon>
        <taxon>Micromonospora</taxon>
    </lineage>
</organism>
<reference evidence="1 2" key="1">
    <citation type="submission" date="2023-12" db="EMBL/GenBank/DDBJ databases">
        <title>Micromonospora sp. nov., isolated from Atacama Desert.</title>
        <authorList>
            <person name="Carro L."/>
            <person name="Golinska P."/>
            <person name="Klenk H.-P."/>
            <person name="Goodfellow M."/>
        </authorList>
    </citation>
    <scope>NUCLEOTIDE SEQUENCE [LARGE SCALE GENOMIC DNA]</scope>
    <source>
        <strain evidence="1 2">4G53</strain>
    </source>
</reference>
<gene>
    <name evidence="1" type="ORF">U2F25_09415</name>
</gene>
<proteinExistence type="predicted"/>
<comment type="caution">
    <text evidence="1">The sequence shown here is derived from an EMBL/GenBank/DDBJ whole genome shotgun (WGS) entry which is preliminary data.</text>
</comment>
<keyword evidence="2" id="KW-1185">Reference proteome</keyword>
<protein>
    <recommendedName>
        <fullName evidence="3">Integrase</fullName>
    </recommendedName>
</protein>
<name>A0ABU5JAX1_9ACTN</name>
<evidence type="ECO:0000313" key="1">
    <source>
        <dbReference type="EMBL" id="MDZ5489681.1"/>
    </source>
</evidence>
<dbReference type="Proteomes" id="UP001290101">
    <property type="component" value="Unassembled WGS sequence"/>
</dbReference>
<dbReference type="EMBL" id="JAXOTQ010000009">
    <property type="protein sequence ID" value="MDZ5489681.1"/>
    <property type="molecule type" value="Genomic_DNA"/>
</dbReference>
<accession>A0ABU5JAX1</accession>